<dbReference type="Proteomes" id="UP000032668">
    <property type="component" value="Unassembled WGS sequence"/>
</dbReference>
<dbReference type="Pfam" id="PF06325">
    <property type="entry name" value="PrmA"/>
    <property type="match status" value="1"/>
</dbReference>
<evidence type="ECO:0000313" key="4">
    <source>
        <dbReference type="Proteomes" id="UP000032668"/>
    </source>
</evidence>
<keyword evidence="2 3" id="KW-0808">Transferase</keyword>
<name>A0A0D6PC87_9PROT</name>
<dbReference type="PANTHER" id="PTHR43648:SF1">
    <property type="entry name" value="ELECTRON TRANSFER FLAVOPROTEIN BETA SUBUNIT LYSINE METHYLTRANSFERASE"/>
    <property type="match status" value="1"/>
</dbReference>
<dbReference type="STRING" id="1120923.SAMN02746095_00269"/>
<dbReference type="RefSeq" id="WP_048877735.1">
    <property type="nucleotide sequence ID" value="NZ_FQVJ01000002.1"/>
</dbReference>
<accession>A0A0D6PC87</accession>
<protein>
    <submittedName>
        <fullName evidence="3">Ribosomal protein L11 methyltransferase</fullName>
    </submittedName>
</protein>
<dbReference type="GO" id="GO:0005840">
    <property type="term" value="C:ribosome"/>
    <property type="evidence" value="ECO:0007669"/>
    <property type="project" value="UniProtKB-KW"/>
</dbReference>
<organism evidence="3 4">
    <name type="scientific">Acidocella aminolytica 101 = DSM 11237</name>
    <dbReference type="NCBI Taxonomy" id="1120923"/>
    <lineage>
        <taxon>Bacteria</taxon>
        <taxon>Pseudomonadati</taxon>
        <taxon>Pseudomonadota</taxon>
        <taxon>Alphaproteobacteria</taxon>
        <taxon>Acetobacterales</taxon>
        <taxon>Acidocellaceae</taxon>
        <taxon>Acidocella</taxon>
    </lineage>
</organism>
<dbReference type="OrthoDB" id="9794615at2"/>
<keyword evidence="4" id="KW-1185">Reference proteome</keyword>
<dbReference type="GO" id="GO:0032259">
    <property type="term" value="P:methylation"/>
    <property type="evidence" value="ECO:0007669"/>
    <property type="project" value="UniProtKB-KW"/>
</dbReference>
<evidence type="ECO:0000256" key="2">
    <source>
        <dbReference type="ARBA" id="ARBA00022679"/>
    </source>
</evidence>
<keyword evidence="3" id="KW-0687">Ribonucleoprotein</keyword>
<sequence>MDKEQFIITQTAVGRSLLVTEIRLYLASELTPLWLATEDYLGRHNVAPPYWAFAWPGSEALARYITDNPSLVRGKRVLDFAAGCGLAGIAAARAGAAFVEAAEIDPLATEAIRLNAELNGVSLSVTEGDVVGRKGGWDVIFAGDICYEQKMAGLIVPWLQQQSECSIVLLADPGRKYRPDLSEQEIGQYIVPTSLELEDTKQRQVGLYAISNRSV</sequence>
<gene>
    <name evidence="3" type="ORF">Aam_020_036</name>
</gene>
<dbReference type="SUPFAM" id="SSF53335">
    <property type="entry name" value="S-adenosyl-L-methionine-dependent methyltransferases"/>
    <property type="match status" value="1"/>
</dbReference>
<keyword evidence="1 3" id="KW-0489">Methyltransferase</keyword>
<dbReference type="AlphaFoldDB" id="A0A0D6PC87"/>
<keyword evidence="3" id="KW-0689">Ribosomal protein</keyword>
<proteinExistence type="predicted"/>
<dbReference type="InterPro" id="IPR029063">
    <property type="entry name" value="SAM-dependent_MTases_sf"/>
</dbReference>
<evidence type="ECO:0000256" key="1">
    <source>
        <dbReference type="ARBA" id="ARBA00022603"/>
    </source>
</evidence>
<comment type="caution">
    <text evidence="3">The sequence shown here is derived from an EMBL/GenBank/DDBJ whole genome shotgun (WGS) entry which is preliminary data.</text>
</comment>
<dbReference type="GO" id="GO:0016279">
    <property type="term" value="F:protein-lysine N-methyltransferase activity"/>
    <property type="evidence" value="ECO:0007669"/>
    <property type="project" value="TreeGrafter"/>
</dbReference>
<evidence type="ECO:0000313" key="3">
    <source>
        <dbReference type="EMBL" id="GAN79272.1"/>
    </source>
</evidence>
<dbReference type="EMBL" id="BANC01000020">
    <property type="protein sequence ID" value="GAN79272.1"/>
    <property type="molecule type" value="Genomic_DNA"/>
</dbReference>
<dbReference type="InterPro" id="IPR050078">
    <property type="entry name" value="Ribosomal_L11_MeTrfase_PrmA"/>
</dbReference>
<dbReference type="Gene3D" id="3.40.50.150">
    <property type="entry name" value="Vaccinia Virus protein VP39"/>
    <property type="match status" value="1"/>
</dbReference>
<reference evidence="3 4" key="1">
    <citation type="submission" date="2012-11" db="EMBL/GenBank/DDBJ databases">
        <title>Whole genome sequence of Acidocella aminolytica 101 = DSM 11237.</title>
        <authorList>
            <person name="Azuma Y."/>
            <person name="Higashiura N."/>
            <person name="Hirakawa H."/>
            <person name="Matsushita K."/>
        </authorList>
    </citation>
    <scope>NUCLEOTIDE SEQUENCE [LARGE SCALE GENOMIC DNA]</scope>
    <source>
        <strain evidence="4">101 / DSM 11237</strain>
    </source>
</reference>
<dbReference type="PANTHER" id="PTHR43648">
    <property type="entry name" value="ELECTRON TRANSFER FLAVOPROTEIN BETA SUBUNIT LYSINE METHYLTRANSFERASE"/>
    <property type="match status" value="1"/>
</dbReference>